<reference evidence="11" key="1">
    <citation type="submission" date="2025-08" db="UniProtKB">
        <authorList>
            <consortium name="RefSeq"/>
        </authorList>
    </citation>
    <scope>IDENTIFICATION</scope>
</reference>
<dbReference type="GO" id="GO:0010008">
    <property type="term" value="C:endosome membrane"/>
    <property type="evidence" value="ECO:0007669"/>
    <property type="project" value="UniProtKB-SubCell"/>
</dbReference>
<comment type="subcellular location">
    <subcellularLocation>
        <location evidence="1">Endosome membrane</location>
        <topology evidence="1">Multi-pass membrane protein</topology>
    </subcellularLocation>
    <subcellularLocation>
        <location evidence="2">Golgi apparatus membrane</location>
        <topology evidence="2">Multi-pass membrane protein</topology>
    </subcellularLocation>
</comment>
<evidence type="ECO:0000256" key="10">
    <source>
        <dbReference type="RuleBase" id="RU363079"/>
    </source>
</evidence>
<dbReference type="OrthoDB" id="1666796at2759"/>
<evidence type="ECO:0000313" key="11">
    <source>
        <dbReference type="RefSeq" id="XP_016509530.1"/>
    </source>
</evidence>
<dbReference type="Pfam" id="PF02990">
    <property type="entry name" value="EMP70"/>
    <property type="match status" value="1"/>
</dbReference>
<keyword evidence="8" id="KW-0333">Golgi apparatus</keyword>
<keyword evidence="6" id="KW-0967">Endosome</keyword>
<dbReference type="RefSeq" id="XP_016509530.1">
    <property type="nucleotide sequence ID" value="XM_016654044.1"/>
</dbReference>
<dbReference type="KEGG" id="nta:107826993"/>
<evidence type="ECO:0000256" key="9">
    <source>
        <dbReference type="ARBA" id="ARBA00023136"/>
    </source>
</evidence>
<name>A0A1S4D7W2_TOBAC</name>
<dbReference type="PANTHER" id="PTHR10766">
    <property type="entry name" value="TRANSMEMBRANE 9 SUPERFAMILY PROTEIN"/>
    <property type="match status" value="1"/>
</dbReference>
<evidence type="ECO:0000256" key="4">
    <source>
        <dbReference type="ARBA" id="ARBA00022692"/>
    </source>
</evidence>
<keyword evidence="5" id="KW-0732">Signal</keyword>
<dbReference type="PANTHER" id="PTHR10766:SF154">
    <property type="entry name" value="TRANSMEMBRANE 9 SUPERFAMILY MEMBER 10"/>
    <property type="match status" value="1"/>
</dbReference>
<dbReference type="OMA" id="NIMCRVI"/>
<keyword evidence="4" id="KW-0812">Transmembrane</keyword>
<organism evidence="11">
    <name type="scientific">Nicotiana tabacum</name>
    <name type="common">Common tobacco</name>
    <dbReference type="NCBI Taxonomy" id="4097"/>
    <lineage>
        <taxon>Eukaryota</taxon>
        <taxon>Viridiplantae</taxon>
        <taxon>Streptophyta</taxon>
        <taxon>Embryophyta</taxon>
        <taxon>Tracheophyta</taxon>
        <taxon>Spermatophyta</taxon>
        <taxon>Magnoliopsida</taxon>
        <taxon>eudicotyledons</taxon>
        <taxon>Gunneridae</taxon>
        <taxon>Pentapetalae</taxon>
        <taxon>asterids</taxon>
        <taxon>lamiids</taxon>
        <taxon>Solanales</taxon>
        <taxon>Solanaceae</taxon>
        <taxon>Nicotianoideae</taxon>
        <taxon>Nicotianeae</taxon>
        <taxon>Nicotiana</taxon>
    </lineage>
</organism>
<keyword evidence="7" id="KW-1133">Transmembrane helix</keyword>
<keyword evidence="9" id="KW-0472">Membrane</keyword>
<dbReference type="AlphaFoldDB" id="A0A1S4D7W2"/>
<evidence type="ECO:0000256" key="7">
    <source>
        <dbReference type="ARBA" id="ARBA00022989"/>
    </source>
</evidence>
<sequence>MQFHMREPQMCNLVCRTVLNAKTAKELKEKIEDEYRVNMILDNIPLVMPIKRPDLDTTVYQHGFHVGLKGQYAGSNEEKHFIHNHLTFAVKFHKDPQTDVARVVGFEVRPFR</sequence>
<dbReference type="InterPro" id="IPR004240">
    <property type="entry name" value="EMP70"/>
</dbReference>
<evidence type="ECO:0000256" key="3">
    <source>
        <dbReference type="ARBA" id="ARBA00005227"/>
    </source>
</evidence>
<gene>
    <name evidence="11" type="primary">LOC107826993</name>
</gene>
<evidence type="ECO:0000256" key="6">
    <source>
        <dbReference type="ARBA" id="ARBA00022753"/>
    </source>
</evidence>
<comment type="similarity">
    <text evidence="3 10">Belongs to the nonaspanin (TM9SF) (TC 9.A.2) family.</text>
</comment>
<evidence type="ECO:0000256" key="1">
    <source>
        <dbReference type="ARBA" id="ARBA00004337"/>
    </source>
</evidence>
<protein>
    <recommendedName>
        <fullName evidence="10">Transmembrane 9 superfamily member</fullName>
    </recommendedName>
</protein>
<accession>A0A1S4D7W2</accession>
<evidence type="ECO:0000256" key="5">
    <source>
        <dbReference type="ARBA" id="ARBA00022729"/>
    </source>
</evidence>
<proteinExistence type="inferred from homology"/>
<evidence type="ECO:0000256" key="8">
    <source>
        <dbReference type="ARBA" id="ARBA00023034"/>
    </source>
</evidence>
<evidence type="ECO:0000256" key="2">
    <source>
        <dbReference type="ARBA" id="ARBA00004653"/>
    </source>
</evidence>
<dbReference type="GO" id="GO:0000139">
    <property type="term" value="C:Golgi membrane"/>
    <property type="evidence" value="ECO:0007669"/>
    <property type="project" value="UniProtKB-SubCell"/>
</dbReference>
<dbReference type="PaxDb" id="4097-A0A1S4D7W2"/>